<feature type="region of interest" description="Disordered" evidence="6">
    <location>
        <begin position="30"/>
        <end position="65"/>
    </location>
</feature>
<dbReference type="OrthoDB" id="5226580at2759"/>
<proteinExistence type="predicted"/>
<dbReference type="SUPFAM" id="SSF57701">
    <property type="entry name" value="Zn2/Cys6 DNA-binding domain"/>
    <property type="match status" value="1"/>
</dbReference>
<dbReference type="PANTHER" id="PTHR31845:SF10">
    <property type="entry name" value="ZN(II)2CYS6 TRANSCRIPTION FACTOR (EUROFUNG)"/>
    <property type="match status" value="1"/>
</dbReference>
<keyword evidence="5" id="KW-0539">Nucleus</keyword>
<gene>
    <name evidence="7" type="ORF">HYALB_00010751</name>
</gene>
<organism evidence="7 8">
    <name type="scientific">Hymenoscyphus albidus</name>
    <dbReference type="NCBI Taxonomy" id="595503"/>
    <lineage>
        <taxon>Eukaryota</taxon>
        <taxon>Fungi</taxon>
        <taxon>Dikarya</taxon>
        <taxon>Ascomycota</taxon>
        <taxon>Pezizomycotina</taxon>
        <taxon>Leotiomycetes</taxon>
        <taxon>Helotiales</taxon>
        <taxon>Helotiaceae</taxon>
        <taxon>Hymenoscyphus</taxon>
    </lineage>
</organism>
<dbReference type="PANTHER" id="PTHR31845">
    <property type="entry name" value="FINGER DOMAIN PROTEIN, PUTATIVE-RELATED"/>
    <property type="match status" value="1"/>
</dbReference>
<feature type="compositionally biased region" description="Low complexity" evidence="6">
    <location>
        <begin position="177"/>
        <end position="194"/>
    </location>
</feature>
<feature type="compositionally biased region" description="Polar residues" evidence="6">
    <location>
        <begin position="195"/>
        <end position="206"/>
    </location>
</feature>
<evidence type="ECO:0000256" key="2">
    <source>
        <dbReference type="ARBA" id="ARBA00023015"/>
    </source>
</evidence>
<sequence length="802" mass="89201">MMDWFADFMENGMGLQLPLQHVPGSSISLPPTAADLHSRANGHSSTETLPTESMTTHQQEGETRAKSMREVLMRDKRTPKLRKSCELCRDSKGKCVVPKEGRGCLSCIKERKTCVFLEAKPRLKRAKNSRIRVAEMEEKLNSLMALLEANNQKAQNIKNTQNQNHDIQSPNPTPNGHHTPSISSTTHPKSTSSSANTPSQTEPPAQATLSEHLDQICGFATPPQHQTHQHTRPPHSTPAPLDLSLQAPVHYTSSIFPFPDYVFNDLDDCISKGMISFESAEDSLKYFKTKSHTFPFVLYPDEAMGLDGMRRERPLLLLAILTSAQGRNRRVQEVLEGELKAELGRRVIMVGERSLDLLQGLLVYLAWYHMYIHPRNDQMYQFCQMAAGMAVDLNINHPDGDHNPLDMMTPLRSPKRPKTSSIDLEERRTFLGTYYMTASYCQGLRRASPIPLNYYGEECCQILSQVSVTETDYLIPYFIRLQKIADDINRTFDYDNHVSLPELDAPRIEILIKGFEEQFKQIEASFTEEIWRNRSIYLHEIGFHASPPCPCPPLKSCPSTASHSWYTSPLRTTHLLLSLQTSKQYLDKVLSLTSAQLEDFTLPALIRLVYAILIIGSLTMYFDAAGFDRGMARSIADVEVYLDGLIHMMEEGAKGLGEEGSLYMRRVASLFGHYKSRFLGMGMRETGVVPTRGYGYGANGQRGWEGNGNGSTNWNGHGHGNPTGAGTVGLLSFANMMPSDCMNTLPSANRGMGGVSVSAAGAAASTGVPVGMEIIDHWEGMLSTWEGASLGEEVMRGLDGIT</sequence>
<dbReference type="InterPro" id="IPR036864">
    <property type="entry name" value="Zn2-C6_fun-type_DNA-bd_sf"/>
</dbReference>
<comment type="caution">
    <text evidence="7">The sequence shown here is derived from an EMBL/GenBank/DDBJ whole genome shotgun (WGS) entry which is preliminary data.</text>
</comment>
<dbReference type="GO" id="GO:0008270">
    <property type="term" value="F:zinc ion binding"/>
    <property type="evidence" value="ECO:0007669"/>
    <property type="project" value="InterPro"/>
</dbReference>
<protein>
    <recommendedName>
        <fullName evidence="9">Zn(2)-C6 fungal-type domain-containing protein</fullName>
    </recommendedName>
</protein>
<dbReference type="Proteomes" id="UP000701801">
    <property type="component" value="Unassembled WGS sequence"/>
</dbReference>
<dbReference type="GO" id="GO:0005634">
    <property type="term" value="C:nucleus"/>
    <property type="evidence" value="ECO:0007669"/>
    <property type="project" value="UniProtKB-SubCell"/>
</dbReference>
<dbReference type="GO" id="GO:0000976">
    <property type="term" value="F:transcription cis-regulatory region binding"/>
    <property type="evidence" value="ECO:0007669"/>
    <property type="project" value="TreeGrafter"/>
</dbReference>
<evidence type="ECO:0000313" key="7">
    <source>
        <dbReference type="EMBL" id="CAG8974655.1"/>
    </source>
</evidence>
<dbReference type="EMBL" id="CAJVRM010000112">
    <property type="protein sequence ID" value="CAG8974655.1"/>
    <property type="molecule type" value="Genomic_DNA"/>
</dbReference>
<dbReference type="CDD" id="cd12148">
    <property type="entry name" value="fungal_TF_MHR"/>
    <property type="match status" value="1"/>
</dbReference>
<evidence type="ECO:0000256" key="4">
    <source>
        <dbReference type="ARBA" id="ARBA00023163"/>
    </source>
</evidence>
<dbReference type="InterPro" id="IPR001138">
    <property type="entry name" value="Zn2Cys6_DnaBD"/>
</dbReference>
<accession>A0A9N9Q076</accession>
<evidence type="ECO:0000313" key="8">
    <source>
        <dbReference type="Proteomes" id="UP000701801"/>
    </source>
</evidence>
<evidence type="ECO:0000256" key="1">
    <source>
        <dbReference type="ARBA" id="ARBA00004123"/>
    </source>
</evidence>
<evidence type="ECO:0000256" key="6">
    <source>
        <dbReference type="SAM" id="MobiDB-lite"/>
    </source>
</evidence>
<dbReference type="CDD" id="cd00067">
    <property type="entry name" value="GAL4"/>
    <property type="match status" value="1"/>
</dbReference>
<evidence type="ECO:0008006" key="9">
    <source>
        <dbReference type="Google" id="ProtNLM"/>
    </source>
</evidence>
<feature type="compositionally biased region" description="Polar residues" evidence="6">
    <location>
        <begin position="161"/>
        <end position="176"/>
    </location>
</feature>
<dbReference type="AlphaFoldDB" id="A0A9N9Q076"/>
<evidence type="ECO:0000256" key="5">
    <source>
        <dbReference type="ARBA" id="ARBA00023242"/>
    </source>
</evidence>
<feature type="region of interest" description="Disordered" evidence="6">
    <location>
        <begin position="161"/>
        <end position="206"/>
    </location>
</feature>
<evidence type="ECO:0000256" key="3">
    <source>
        <dbReference type="ARBA" id="ARBA00023125"/>
    </source>
</evidence>
<keyword evidence="3" id="KW-0238">DNA-binding</keyword>
<dbReference type="GO" id="GO:0000981">
    <property type="term" value="F:DNA-binding transcription factor activity, RNA polymerase II-specific"/>
    <property type="evidence" value="ECO:0007669"/>
    <property type="project" value="InterPro"/>
</dbReference>
<feature type="compositionally biased region" description="Polar residues" evidence="6">
    <location>
        <begin position="41"/>
        <end position="58"/>
    </location>
</feature>
<comment type="subcellular location">
    <subcellularLocation>
        <location evidence="1">Nucleus</location>
    </subcellularLocation>
</comment>
<keyword evidence="8" id="KW-1185">Reference proteome</keyword>
<dbReference type="InterPro" id="IPR051089">
    <property type="entry name" value="prtT"/>
</dbReference>
<dbReference type="Gene3D" id="4.10.240.10">
    <property type="entry name" value="Zn(2)-C6 fungal-type DNA-binding domain"/>
    <property type="match status" value="1"/>
</dbReference>
<keyword evidence="2" id="KW-0805">Transcription regulation</keyword>
<keyword evidence="4" id="KW-0804">Transcription</keyword>
<reference evidence="7" key="1">
    <citation type="submission" date="2021-07" db="EMBL/GenBank/DDBJ databases">
        <authorList>
            <person name="Durling M."/>
        </authorList>
    </citation>
    <scope>NUCLEOTIDE SEQUENCE</scope>
</reference>
<name>A0A9N9Q076_9HELO</name>
<feature type="region of interest" description="Disordered" evidence="6">
    <location>
        <begin position="219"/>
        <end position="241"/>
    </location>
</feature>